<evidence type="ECO:0000313" key="11">
    <source>
        <dbReference type="Proteomes" id="UP000236434"/>
    </source>
</evidence>
<dbReference type="PANTHER" id="PTHR42930:SF3">
    <property type="entry name" value="PHOSPHATE-SPECIFIC TRANSPORT SYSTEM ACCESSORY PROTEIN PHOU"/>
    <property type="match status" value="1"/>
</dbReference>
<comment type="subunit">
    <text evidence="3 7">Homodimer.</text>
</comment>
<keyword evidence="4 7" id="KW-0813">Transport</keyword>
<dbReference type="InterPro" id="IPR038078">
    <property type="entry name" value="PhoU-like_sf"/>
</dbReference>
<comment type="caution">
    <text evidence="10">The sequence shown here is derived from an EMBL/GenBank/DDBJ whole genome shotgun (WGS) entry which is preliminary data.</text>
</comment>
<dbReference type="GO" id="GO:0006817">
    <property type="term" value="P:phosphate ion transport"/>
    <property type="evidence" value="ECO:0007669"/>
    <property type="project" value="UniProtKB-KW"/>
</dbReference>
<sequence>MDYTHFETEMTRLSSEISKLLTIVLRSFENSIKALEDKNLELAEKVLKADDQIDDLNRQIEESVYQIVARFRPLAKDLRYAVTMIKFANNLERIGDLSCNIAEKTKTYAHIDLKDIVNNKEIKKMFGISLEMIKDSYKAFGERNIEEAVKIWKRDDEVDELENQVRKIAVKKLQDETFNKELVIPYILLARDIERIADHATNLCEEIVYIETGEEIEDYL</sequence>
<dbReference type="InterPro" id="IPR026022">
    <property type="entry name" value="PhoU_dom"/>
</dbReference>
<evidence type="ECO:0000256" key="7">
    <source>
        <dbReference type="PIRNR" id="PIRNR003107"/>
    </source>
</evidence>
<dbReference type="Gene3D" id="1.20.58.220">
    <property type="entry name" value="Phosphate transport system protein phou homolog 2, domain 2"/>
    <property type="match status" value="1"/>
</dbReference>
<dbReference type="InterPro" id="IPR028366">
    <property type="entry name" value="PhoU"/>
</dbReference>
<feature type="domain" description="PhoU" evidence="9">
    <location>
        <begin position="17"/>
        <end position="104"/>
    </location>
</feature>
<evidence type="ECO:0000256" key="5">
    <source>
        <dbReference type="ARBA" id="ARBA00022490"/>
    </source>
</evidence>
<evidence type="ECO:0000256" key="3">
    <source>
        <dbReference type="ARBA" id="ARBA00011738"/>
    </source>
</evidence>
<proteinExistence type="inferred from homology"/>
<evidence type="ECO:0000256" key="4">
    <source>
        <dbReference type="ARBA" id="ARBA00022448"/>
    </source>
</evidence>
<dbReference type="PIRSF" id="PIRSF003107">
    <property type="entry name" value="PhoU"/>
    <property type="match status" value="1"/>
</dbReference>
<comment type="similarity">
    <text evidence="2 7">Belongs to the PhoU family.</text>
</comment>
<feature type="coiled-coil region" evidence="8">
    <location>
        <begin position="25"/>
        <end position="59"/>
    </location>
</feature>
<dbReference type="GO" id="GO:0030643">
    <property type="term" value="P:intracellular phosphate ion homeostasis"/>
    <property type="evidence" value="ECO:0007669"/>
    <property type="project" value="InterPro"/>
</dbReference>
<reference evidence="10 11" key="1">
    <citation type="submission" date="2013-12" db="EMBL/GenBank/DDBJ databases">
        <title>Comparative genomics of Petrotoga isolates.</title>
        <authorList>
            <person name="Nesbo C.L."/>
            <person name="Charchuk R."/>
            <person name="Chow K."/>
        </authorList>
    </citation>
    <scope>NUCLEOTIDE SEQUENCE [LARGE SCALE GENOMIC DNA]</scope>
    <source>
        <strain evidence="10 11">DSM 13574</strain>
    </source>
</reference>
<evidence type="ECO:0000313" key="10">
    <source>
        <dbReference type="EMBL" id="PNR95535.1"/>
    </source>
</evidence>
<accession>A0A2K1NYC0</accession>
<dbReference type="EMBL" id="AZRL01000021">
    <property type="protein sequence ID" value="PNR95535.1"/>
    <property type="molecule type" value="Genomic_DNA"/>
</dbReference>
<gene>
    <name evidence="10" type="ORF">X929_08130</name>
</gene>
<dbReference type="PANTHER" id="PTHR42930">
    <property type="entry name" value="PHOSPHATE-SPECIFIC TRANSPORT SYSTEM ACCESSORY PROTEIN PHOU"/>
    <property type="match status" value="1"/>
</dbReference>
<evidence type="ECO:0000259" key="9">
    <source>
        <dbReference type="Pfam" id="PF01895"/>
    </source>
</evidence>
<dbReference type="AlphaFoldDB" id="A0A2K1NYC0"/>
<dbReference type="Pfam" id="PF01895">
    <property type="entry name" value="PhoU"/>
    <property type="match status" value="2"/>
</dbReference>
<dbReference type="NCBIfam" id="TIGR02135">
    <property type="entry name" value="phoU_full"/>
    <property type="match status" value="1"/>
</dbReference>
<comment type="subcellular location">
    <subcellularLocation>
        <location evidence="1 7">Cytoplasm</location>
    </subcellularLocation>
</comment>
<evidence type="ECO:0000256" key="6">
    <source>
        <dbReference type="ARBA" id="ARBA00022592"/>
    </source>
</evidence>
<dbReference type="GO" id="GO:0005737">
    <property type="term" value="C:cytoplasm"/>
    <property type="evidence" value="ECO:0007669"/>
    <property type="project" value="UniProtKB-SubCell"/>
</dbReference>
<dbReference type="SUPFAM" id="SSF109755">
    <property type="entry name" value="PhoU-like"/>
    <property type="match status" value="1"/>
</dbReference>
<dbReference type="FunFam" id="1.20.58.220:FF:000004">
    <property type="entry name" value="Phosphate-specific transport system accessory protein PhoU"/>
    <property type="match status" value="1"/>
</dbReference>
<dbReference type="GO" id="GO:0045936">
    <property type="term" value="P:negative regulation of phosphate metabolic process"/>
    <property type="evidence" value="ECO:0007669"/>
    <property type="project" value="InterPro"/>
</dbReference>
<name>A0A2K1NYC0_9BACT</name>
<feature type="domain" description="PhoU" evidence="9">
    <location>
        <begin position="122"/>
        <end position="207"/>
    </location>
</feature>
<keyword evidence="8" id="KW-0175">Coiled coil</keyword>
<dbReference type="OrthoDB" id="9814256at2"/>
<dbReference type="RefSeq" id="WP_103067476.1">
    <property type="nucleotide sequence ID" value="NZ_AZRL01000021.1"/>
</dbReference>
<evidence type="ECO:0000256" key="2">
    <source>
        <dbReference type="ARBA" id="ARBA00008107"/>
    </source>
</evidence>
<organism evidence="10 11">
    <name type="scientific">Petrotoga olearia DSM 13574</name>
    <dbReference type="NCBI Taxonomy" id="1122955"/>
    <lineage>
        <taxon>Bacteria</taxon>
        <taxon>Thermotogati</taxon>
        <taxon>Thermotogota</taxon>
        <taxon>Thermotogae</taxon>
        <taxon>Petrotogales</taxon>
        <taxon>Petrotogaceae</taxon>
        <taxon>Petrotoga</taxon>
    </lineage>
</organism>
<evidence type="ECO:0000256" key="8">
    <source>
        <dbReference type="SAM" id="Coils"/>
    </source>
</evidence>
<protein>
    <recommendedName>
        <fullName evidence="7">Phosphate-specific transport system accessory protein PhoU</fullName>
    </recommendedName>
</protein>
<keyword evidence="5 7" id="KW-0963">Cytoplasm</keyword>
<dbReference type="Proteomes" id="UP000236434">
    <property type="component" value="Unassembled WGS sequence"/>
</dbReference>
<evidence type="ECO:0000256" key="1">
    <source>
        <dbReference type="ARBA" id="ARBA00004496"/>
    </source>
</evidence>
<comment type="function">
    <text evidence="7">Plays a role in the regulation of phosphate uptake.</text>
</comment>
<keyword evidence="6 7" id="KW-0592">Phosphate transport</keyword>